<gene>
    <name evidence="2" type="ORF">ODALV1_LOCUS1441</name>
</gene>
<reference evidence="2 3" key="1">
    <citation type="submission" date="2024-08" db="EMBL/GenBank/DDBJ databases">
        <authorList>
            <person name="Cucini C."/>
            <person name="Frati F."/>
        </authorList>
    </citation>
    <scope>NUCLEOTIDE SEQUENCE [LARGE SCALE GENOMIC DNA]</scope>
</reference>
<keyword evidence="1" id="KW-1133">Transmembrane helix</keyword>
<dbReference type="EMBL" id="CAXLJM020000004">
    <property type="protein sequence ID" value="CAL8070812.1"/>
    <property type="molecule type" value="Genomic_DNA"/>
</dbReference>
<organism evidence="2 3">
    <name type="scientific">Orchesella dallaii</name>
    <dbReference type="NCBI Taxonomy" id="48710"/>
    <lineage>
        <taxon>Eukaryota</taxon>
        <taxon>Metazoa</taxon>
        <taxon>Ecdysozoa</taxon>
        <taxon>Arthropoda</taxon>
        <taxon>Hexapoda</taxon>
        <taxon>Collembola</taxon>
        <taxon>Entomobryomorpha</taxon>
        <taxon>Entomobryoidea</taxon>
        <taxon>Orchesellidae</taxon>
        <taxon>Orchesellinae</taxon>
        <taxon>Orchesella</taxon>
    </lineage>
</organism>
<evidence type="ECO:0000313" key="2">
    <source>
        <dbReference type="EMBL" id="CAL8070812.1"/>
    </source>
</evidence>
<feature type="transmembrane region" description="Helical" evidence="1">
    <location>
        <begin position="251"/>
        <end position="272"/>
    </location>
</feature>
<feature type="transmembrane region" description="Helical" evidence="1">
    <location>
        <begin position="91"/>
        <end position="113"/>
    </location>
</feature>
<comment type="caution">
    <text evidence="2">The sequence shown here is derived from an EMBL/GenBank/DDBJ whole genome shotgun (WGS) entry which is preliminary data.</text>
</comment>
<feature type="transmembrane region" description="Helical" evidence="1">
    <location>
        <begin position="29"/>
        <end position="51"/>
    </location>
</feature>
<accession>A0ABP1PLQ2</accession>
<keyword evidence="1" id="KW-0812">Transmembrane</keyword>
<evidence type="ECO:0000313" key="3">
    <source>
        <dbReference type="Proteomes" id="UP001642540"/>
    </source>
</evidence>
<name>A0ABP1PLQ2_9HEXA</name>
<protein>
    <recommendedName>
        <fullName evidence="4">Odorant receptor</fullName>
    </recommendedName>
</protein>
<feature type="transmembrane region" description="Helical" evidence="1">
    <location>
        <begin position="143"/>
        <end position="164"/>
    </location>
</feature>
<proteinExistence type="predicted"/>
<keyword evidence="3" id="KW-1185">Reference proteome</keyword>
<keyword evidence="1" id="KW-0472">Membrane</keyword>
<dbReference type="Proteomes" id="UP001642540">
    <property type="component" value="Unassembled WGS sequence"/>
</dbReference>
<sequence length="341" mass="39514">MAVGYLCWTFIAVCQTVIRWIKGNFDEFNMNYILTILLIALTIPIFLYTVFLNEFVHEYNQFLLYCASLQRDFMPKSYDPNKSFANMVIDFGAAVILAGLVILTLLTGCLIILYPRLPFLIGSIIPEKFFILPVRLIVTPVQIYLCVCVYCTAILAVTSIYYYFCLMTPFVSQELRMDRKKYKTSDNLRTPKNLIKVYRTVQLLNIEAMFCCGPFIVPQQILLSKFIVFNNYMQILYSQQMSWVTASLLGFWAFAFTLYWTIVLSFGGYLYYHTHKVLLSWKCHGWNCRADSKLMAKFRKSCTPITVHHGKTFVIRPLTVLKFIRGLTVGTFRALLIGGRH</sequence>
<evidence type="ECO:0000256" key="1">
    <source>
        <dbReference type="SAM" id="Phobius"/>
    </source>
</evidence>
<evidence type="ECO:0008006" key="4">
    <source>
        <dbReference type="Google" id="ProtNLM"/>
    </source>
</evidence>